<reference evidence="5 6" key="1">
    <citation type="journal article" date="2019" name="Int. J. Syst. Evol. Microbiol.">
        <title>The Global Catalogue of Microorganisms (GCM) 10K type strain sequencing project: providing services to taxonomists for standard genome sequencing and annotation.</title>
        <authorList>
            <consortium name="The Broad Institute Genomics Platform"/>
            <consortium name="The Broad Institute Genome Sequencing Center for Infectious Disease"/>
            <person name="Wu L."/>
            <person name="Ma J."/>
        </authorList>
    </citation>
    <scope>NUCLEOTIDE SEQUENCE [LARGE SCALE GENOMIC DNA]</scope>
    <source>
        <strain evidence="5 6">JCM 14718</strain>
    </source>
</reference>
<name>A0ABN2IMD3_9ACTN</name>
<dbReference type="InterPro" id="IPR016181">
    <property type="entry name" value="Acyl_CoA_acyltransferase"/>
</dbReference>
<dbReference type="InterPro" id="IPR000182">
    <property type="entry name" value="GNAT_dom"/>
</dbReference>
<keyword evidence="2" id="KW-0012">Acyltransferase</keyword>
<feature type="domain" description="N-acetyltransferase" evidence="4">
    <location>
        <begin position="52"/>
        <end position="202"/>
    </location>
</feature>
<keyword evidence="6" id="KW-1185">Reference proteome</keyword>
<evidence type="ECO:0000256" key="1">
    <source>
        <dbReference type="ARBA" id="ARBA00022679"/>
    </source>
</evidence>
<dbReference type="Pfam" id="PF00583">
    <property type="entry name" value="Acetyltransf_1"/>
    <property type="match status" value="1"/>
</dbReference>
<dbReference type="PANTHER" id="PTHR43800">
    <property type="entry name" value="PEPTIDYL-LYSINE N-ACETYLTRANSFERASE YJAB"/>
    <property type="match status" value="1"/>
</dbReference>
<dbReference type="EMBL" id="BAAANY010000032">
    <property type="protein sequence ID" value="GAA1707948.1"/>
    <property type="molecule type" value="Genomic_DNA"/>
</dbReference>
<evidence type="ECO:0000259" key="4">
    <source>
        <dbReference type="PROSITE" id="PS51186"/>
    </source>
</evidence>
<dbReference type="SUPFAM" id="SSF55729">
    <property type="entry name" value="Acyl-CoA N-acyltransferases (Nat)"/>
    <property type="match status" value="1"/>
</dbReference>
<dbReference type="CDD" id="cd04301">
    <property type="entry name" value="NAT_SF"/>
    <property type="match status" value="1"/>
</dbReference>
<protein>
    <submittedName>
        <fullName evidence="5">GNAT family N-acetyltransferase</fullName>
    </submittedName>
</protein>
<evidence type="ECO:0000313" key="6">
    <source>
        <dbReference type="Proteomes" id="UP001500618"/>
    </source>
</evidence>
<organism evidence="5 6">
    <name type="scientific">Fodinicola feengrottensis</name>
    <dbReference type="NCBI Taxonomy" id="435914"/>
    <lineage>
        <taxon>Bacteria</taxon>
        <taxon>Bacillati</taxon>
        <taxon>Actinomycetota</taxon>
        <taxon>Actinomycetes</taxon>
        <taxon>Mycobacteriales</taxon>
        <taxon>Fodinicola</taxon>
    </lineage>
</organism>
<keyword evidence="1" id="KW-0808">Transferase</keyword>
<comment type="caution">
    <text evidence="5">The sequence shown here is derived from an EMBL/GenBank/DDBJ whole genome shotgun (WGS) entry which is preliminary data.</text>
</comment>
<dbReference type="Gene3D" id="3.40.630.30">
    <property type="match status" value="1"/>
</dbReference>
<dbReference type="Proteomes" id="UP001500618">
    <property type="component" value="Unassembled WGS sequence"/>
</dbReference>
<evidence type="ECO:0000256" key="3">
    <source>
        <dbReference type="SAM" id="MobiDB-lite"/>
    </source>
</evidence>
<proteinExistence type="predicted"/>
<sequence>MPLEGLAAPSLRHNVPHSTSSAGHCPALKDQSRPDRGHCHGADSTIVAGMTVAIRLAGETDLPVLRRIEVAAGKAFAEIGMDEVAGDEGLPEEQLRAYQQDGRAWVATDAADHPAAYVLADVVDGNAHIEQVSVDPDHAHQRIGQALIDQVGRWARERGHPALTLTTFVEVAWNLPYYERLGFRRLTTAEVTPGLRTIRDHEASLGLDRWPRCCMLRAL</sequence>
<feature type="region of interest" description="Disordered" evidence="3">
    <location>
        <begin position="1"/>
        <end position="36"/>
    </location>
</feature>
<dbReference type="PANTHER" id="PTHR43800:SF1">
    <property type="entry name" value="PEPTIDYL-LYSINE N-ACETYLTRANSFERASE YJAB"/>
    <property type="match status" value="1"/>
</dbReference>
<accession>A0ABN2IMD3</accession>
<evidence type="ECO:0000256" key="2">
    <source>
        <dbReference type="ARBA" id="ARBA00023315"/>
    </source>
</evidence>
<gene>
    <name evidence="5" type="ORF">GCM10009765_66840</name>
</gene>
<dbReference type="PROSITE" id="PS51186">
    <property type="entry name" value="GNAT"/>
    <property type="match status" value="1"/>
</dbReference>
<evidence type="ECO:0000313" key="5">
    <source>
        <dbReference type="EMBL" id="GAA1707948.1"/>
    </source>
</evidence>